<sequence>MNWLVITTTFLAVNLDFFVILLFLCQRFPTRQVLAGYLLGLLILISAAFIIGQALLQFFPEWLLGALGIIPIWTVLHDNDEDLQEFHHHSPIVTVLITYLSVCAGCNLSLFLPVLANQTWSTFGLILAYIAGLTILIVYLIAYFGHMKPVQTIINRWGEPLMKFCYIGIGIYVFFDSGLVNHLIRLF</sequence>
<proteinExistence type="predicted"/>
<evidence type="ECO:0000313" key="3">
    <source>
        <dbReference type="Proteomes" id="UP000785625"/>
    </source>
</evidence>
<dbReference type="Pfam" id="PF03596">
    <property type="entry name" value="Cad"/>
    <property type="match status" value="1"/>
</dbReference>
<feature type="transmembrane region" description="Helical" evidence="1">
    <location>
        <begin position="37"/>
        <end position="56"/>
    </location>
</feature>
<accession>A0ABS2H0Y1</accession>
<gene>
    <name evidence="2" type="ORF">H5975_05305</name>
</gene>
<dbReference type="Proteomes" id="UP000785625">
    <property type="component" value="Unassembled WGS sequence"/>
</dbReference>
<feature type="transmembrane region" description="Helical" evidence="1">
    <location>
        <begin position="91"/>
        <end position="116"/>
    </location>
</feature>
<dbReference type="EMBL" id="JACJKU010000045">
    <property type="protein sequence ID" value="MBM6940899.1"/>
    <property type="molecule type" value="Genomic_DNA"/>
</dbReference>
<name>A0ABS2H0Y1_9LACO</name>
<keyword evidence="1" id="KW-0812">Transmembrane</keyword>
<keyword evidence="1" id="KW-1133">Transmembrane helix</keyword>
<feature type="transmembrane region" description="Helical" evidence="1">
    <location>
        <begin position="6"/>
        <end position="25"/>
    </location>
</feature>
<reference evidence="2 3" key="1">
    <citation type="journal article" date="2021" name="Sci. Rep.">
        <title>The distribution of antibiotic resistance genes in chicken gut microbiota commensals.</title>
        <authorList>
            <person name="Juricova H."/>
            <person name="Matiasovicova J."/>
            <person name="Kubasova T."/>
            <person name="Cejkova D."/>
            <person name="Rychlik I."/>
        </authorList>
    </citation>
    <scope>NUCLEOTIDE SEQUENCE [LARGE SCALE GENOMIC DNA]</scope>
    <source>
        <strain evidence="2 3">An574</strain>
    </source>
</reference>
<evidence type="ECO:0000313" key="2">
    <source>
        <dbReference type="EMBL" id="MBM6940899.1"/>
    </source>
</evidence>
<dbReference type="RefSeq" id="WP_204785185.1">
    <property type="nucleotide sequence ID" value="NZ_CALVGD010000001.1"/>
</dbReference>
<comment type="caution">
    <text evidence="2">The sequence shown here is derived from an EMBL/GenBank/DDBJ whole genome shotgun (WGS) entry which is preliminary data.</text>
</comment>
<dbReference type="InterPro" id="IPR004676">
    <property type="entry name" value="Cd-R_transporter"/>
</dbReference>
<keyword evidence="3" id="KW-1185">Reference proteome</keyword>
<feature type="transmembrane region" description="Helical" evidence="1">
    <location>
        <begin position="122"/>
        <end position="144"/>
    </location>
</feature>
<feature type="transmembrane region" description="Helical" evidence="1">
    <location>
        <begin position="164"/>
        <end position="184"/>
    </location>
</feature>
<organism evidence="2 3">
    <name type="scientific">Limosilactobacillus coleohominis</name>
    <dbReference type="NCBI Taxonomy" id="181675"/>
    <lineage>
        <taxon>Bacteria</taxon>
        <taxon>Bacillati</taxon>
        <taxon>Bacillota</taxon>
        <taxon>Bacilli</taxon>
        <taxon>Lactobacillales</taxon>
        <taxon>Lactobacillaceae</taxon>
        <taxon>Limosilactobacillus</taxon>
    </lineage>
</organism>
<keyword evidence="1" id="KW-0472">Membrane</keyword>
<protein>
    <submittedName>
        <fullName evidence="2">Cadmium resistance transporter</fullName>
    </submittedName>
</protein>
<evidence type="ECO:0000256" key="1">
    <source>
        <dbReference type="SAM" id="Phobius"/>
    </source>
</evidence>